<comment type="similarity">
    <text evidence="1">Belongs to the alpha-carbonic anhydrase family.</text>
</comment>
<dbReference type="CDD" id="cd03124">
    <property type="entry name" value="alpha_CA_prokaryotic_like"/>
    <property type="match status" value="1"/>
</dbReference>
<accession>E7AAH8</accession>
<dbReference type="SUPFAM" id="SSF51069">
    <property type="entry name" value="Carbonic anhydrase"/>
    <property type="match status" value="1"/>
</dbReference>
<dbReference type="Pfam" id="PF00194">
    <property type="entry name" value="Carb_anhydrase"/>
    <property type="match status" value="1"/>
</dbReference>
<name>E7AAH8_HELFC</name>
<organism evidence="8 9">
    <name type="scientific">Helicobacter felis (strain ATCC 49179 / CCUG 28539 / NCTC 12436 / CS1)</name>
    <dbReference type="NCBI Taxonomy" id="936155"/>
    <lineage>
        <taxon>Bacteria</taxon>
        <taxon>Pseudomonadati</taxon>
        <taxon>Campylobacterota</taxon>
        <taxon>Epsilonproteobacteria</taxon>
        <taxon>Campylobacterales</taxon>
        <taxon>Helicobacteraceae</taxon>
        <taxon>Helicobacter</taxon>
    </lineage>
</organism>
<evidence type="ECO:0000313" key="9">
    <source>
        <dbReference type="Proteomes" id="UP000007934"/>
    </source>
</evidence>
<dbReference type="Proteomes" id="UP000007934">
    <property type="component" value="Chromosome"/>
</dbReference>
<dbReference type="GO" id="GO:0004089">
    <property type="term" value="F:carbonate dehydratase activity"/>
    <property type="evidence" value="ECO:0007669"/>
    <property type="project" value="UniProtKB-EC"/>
</dbReference>
<evidence type="ECO:0000313" key="8">
    <source>
        <dbReference type="EMBL" id="CBY82700.1"/>
    </source>
</evidence>
<dbReference type="InterPro" id="IPR036398">
    <property type="entry name" value="CA_dom_sf"/>
</dbReference>
<evidence type="ECO:0000259" key="7">
    <source>
        <dbReference type="PROSITE" id="PS51144"/>
    </source>
</evidence>
<sequence length="249" mass="28659">MFKSFIYLLLAVVFCSAGEEHWGYDHSTTPHQWSNLHEDYAMCEHGRHQSPIDIEHYYDAPDKENLGVFYQTNARPISLGYAHHTLVAKFNTPKNHISYRDHVYKLVNLHFHTPMEFSIHKHRQPLSMHMVHQDAKGLLLVLGIGFEIGAPNEMIARLLEAYAHQQVPQALDLENLLPSTIHYYHFNGSLTTPPCTEGVAWFFIEETLSVSKEQLAALQKIMHYVKNNRPAQKDYNSVIVKSSAVLREP</sequence>
<dbReference type="KEGG" id="hfe:HFELIS_06160"/>
<gene>
    <name evidence="8" type="primary">cah</name>
    <name evidence="8" type="ordered locus">Hfelis_06160</name>
</gene>
<dbReference type="PROSITE" id="PS51144">
    <property type="entry name" value="ALPHA_CA_2"/>
    <property type="match status" value="1"/>
</dbReference>
<dbReference type="GeneID" id="36133369"/>
<dbReference type="Gene3D" id="3.10.200.10">
    <property type="entry name" value="Alpha carbonic anhydrase"/>
    <property type="match status" value="1"/>
</dbReference>
<dbReference type="SMART" id="SM01057">
    <property type="entry name" value="Carb_anhydrase"/>
    <property type="match status" value="1"/>
</dbReference>
<dbReference type="OrthoDB" id="5327615at2"/>
<dbReference type="PANTHER" id="PTHR18952:SF265">
    <property type="entry name" value="CARBONIC ANHYDRASE"/>
    <property type="match status" value="1"/>
</dbReference>
<dbReference type="InterPro" id="IPR023561">
    <property type="entry name" value="Carbonic_anhydrase_a-class"/>
</dbReference>
<dbReference type="AlphaFoldDB" id="E7AAH8"/>
<protein>
    <recommendedName>
        <fullName evidence="2">carbonic anhydrase</fullName>
        <ecNumber evidence="2">4.2.1.1</ecNumber>
    </recommendedName>
</protein>
<evidence type="ECO:0000256" key="2">
    <source>
        <dbReference type="ARBA" id="ARBA00012925"/>
    </source>
</evidence>
<dbReference type="eggNOG" id="COG3338">
    <property type="taxonomic scope" value="Bacteria"/>
</dbReference>
<dbReference type="HOGENOM" id="CLU_039326_0_2_7"/>
<keyword evidence="9" id="KW-1185">Reference proteome</keyword>
<dbReference type="STRING" id="936155.HFELIS_06160"/>
<evidence type="ECO:0000256" key="1">
    <source>
        <dbReference type="ARBA" id="ARBA00010718"/>
    </source>
</evidence>
<dbReference type="RefSeq" id="WP_013469069.1">
    <property type="nucleotide sequence ID" value="NC_014810.2"/>
</dbReference>
<dbReference type="EC" id="4.2.1.1" evidence="2"/>
<dbReference type="InterPro" id="IPR041891">
    <property type="entry name" value="Alpha_CA_prokaryot-like"/>
</dbReference>
<dbReference type="PANTHER" id="PTHR18952">
    <property type="entry name" value="CARBONIC ANHYDRASE"/>
    <property type="match status" value="1"/>
</dbReference>
<evidence type="ECO:0000256" key="6">
    <source>
        <dbReference type="ARBA" id="ARBA00048348"/>
    </source>
</evidence>
<evidence type="ECO:0000256" key="3">
    <source>
        <dbReference type="ARBA" id="ARBA00022723"/>
    </source>
</evidence>
<dbReference type="InterPro" id="IPR001148">
    <property type="entry name" value="CA_dom"/>
</dbReference>
<keyword evidence="3" id="KW-0479">Metal-binding</keyword>
<feature type="domain" description="Alpha-carbonic anhydrase" evidence="7">
    <location>
        <begin position="20"/>
        <end position="243"/>
    </location>
</feature>
<dbReference type="GO" id="GO:0008270">
    <property type="term" value="F:zinc ion binding"/>
    <property type="evidence" value="ECO:0007669"/>
    <property type="project" value="InterPro"/>
</dbReference>
<reference evidence="8 9" key="1">
    <citation type="journal article" date="2011" name="Genome Biol. Evol.">
        <title>Comparative whole genome sequence analysis of the carcinogenic bacterial model pathogen Helicobacter felis.</title>
        <authorList>
            <person name="Arnold I.C."/>
            <person name="Zigova Z."/>
            <person name="Holden M."/>
            <person name="Lawley T.D."/>
            <person name="Rad R."/>
            <person name="Dougan G."/>
            <person name="Falkow S."/>
            <person name="Bentley S.D."/>
            <person name="Muller A."/>
        </authorList>
    </citation>
    <scope>NUCLEOTIDE SEQUENCE [LARGE SCALE GENOMIC DNA]</scope>
    <source>
        <strain evidence="9">ATCC 49179 / CCUG 28539 / NCTC 12436 / CS1</strain>
    </source>
</reference>
<keyword evidence="5 8" id="KW-0456">Lyase</keyword>
<proteinExistence type="inferred from homology"/>
<evidence type="ECO:0000256" key="4">
    <source>
        <dbReference type="ARBA" id="ARBA00022833"/>
    </source>
</evidence>
<keyword evidence="4" id="KW-0862">Zinc</keyword>
<evidence type="ECO:0000256" key="5">
    <source>
        <dbReference type="ARBA" id="ARBA00023239"/>
    </source>
</evidence>
<dbReference type="EMBL" id="FQ670179">
    <property type="protein sequence ID" value="CBY82700.1"/>
    <property type="molecule type" value="Genomic_DNA"/>
</dbReference>
<comment type="catalytic activity">
    <reaction evidence="6">
        <text>hydrogencarbonate + H(+) = CO2 + H2O</text>
        <dbReference type="Rhea" id="RHEA:10748"/>
        <dbReference type="ChEBI" id="CHEBI:15377"/>
        <dbReference type="ChEBI" id="CHEBI:15378"/>
        <dbReference type="ChEBI" id="CHEBI:16526"/>
        <dbReference type="ChEBI" id="CHEBI:17544"/>
        <dbReference type="EC" id="4.2.1.1"/>
    </reaction>
</comment>